<keyword evidence="3" id="KW-1185">Reference proteome</keyword>
<comment type="caution">
    <text evidence="1">The sequence shown here is derived from an EMBL/GenBank/DDBJ whole genome shotgun (WGS) entry which is preliminary data.</text>
</comment>
<sequence length="200" mass="22918">MGNWWLYKSCNANIYIFNANSEYQIFALKSIRFPCARTHILNGKWAYCNFSFRGVEQNLNGINRFQVLGEIKLVNQKSLQIKKACFIKKACKWLSLVGLLQISYIVSLNYITNTSTINCRQTCCLRKKAFIFYNSEYLVYITLSRDGTNERQRLSNAKHRFSHNRVSTFKTGSACRFCALIGSRFSVSLCSLFPSACTGG</sequence>
<evidence type="ECO:0000313" key="2">
    <source>
        <dbReference type="EMBL" id="CAL6027306.1"/>
    </source>
</evidence>
<name>A0AA86QD98_9EUKA</name>
<evidence type="ECO:0000313" key="3">
    <source>
        <dbReference type="Proteomes" id="UP001642409"/>
    </source>
</evidence>
<protein>
    <submittedName>
        <fullName evidence="2">Hypothetical_protein</fullName>
    </submittedName>
</protein>
<dbReference type="Proteomes" id="UP001642409">
    <property type="component" value="Unassembled WGS sequence"/>
</dbReference>
<evidence type="ECO:0000313" key="1">
    <source>
        <dbReference type="EMBL" id="CAI9950914.1"/>
    </source>
</evidence>
<dbReference type="EMBL" id="CAXDID020000104">
    <property type="protein sequence ID" value="CAL6027306.1"/>
    <property type="molecule type" value="Genomic_DNA"/>
</dbReference>
<reference evidence="2 3" key="2">
    <citation type="submission" date="2024-07" db="EMBL/GenBank/DDBJ databases">
        <authorList>
            <person name="Akdeniz Z."/>
        </authorList>
    </citation>
    <scope>NUCLEOTIDE SEQUENCE [LARGE SCALE GENOMIC DNA]</scope>
</reference>
<dbReference type="EMBL" id="CATOUU010000819">
    <property type="protein sequence ID" value="CAI9950914.1"/>
    <property type="molecule type" value="Genomic_DNA"/>
</dbReference>
<accession>A0AA86QD98</accession>
<organism evidence="1">
    <name type="scientific">Hexamita inflata</name>
    <dbReference type="NCBI Taxonomy" id="28002"/>
    <lineage>
        <taxon>Eukaryota</taxon>
        <taxon>Metamonada</taxon>
        <taxon>Diplomonadida</taxon>
        <taxon>Hexamitidae</taxon>
        <taxon>Hexamitinae</taxon>
        <taxon>Hexamita</taxon>
    </lineage>
</organism>
<dbReference type="AlphaFoldDB" id="A0AA86QD98"/>
<gene>
    <name evidence="2" type="ORF">HINF_LOCUS31262</name>
    <name evidence="1" type="ORF">HINF_LOCUS38559</name>
</gene>
<reference evidence="1" key="1">
    <citation type="submission" date="2023-06" db="EMBL/GenBank/DDBJ databases">
        <authorList>
            <person name="Kurt Z."/>
        </authorList>
    </citation>
    <scope>NUCLEOTIDE SEQUENCE</scope>
</reference>
<proteinExistence type="predicted"/>